<feature type="compositionally biased region" description="Basic residues" evidence="1">
    <location>
        <begin position="51"/>
        <end position="70"/>
    </location>
</feature>
<dbReference type="Proteomes" id="UP000008792">
    <property type="component" value="Unassembled WGS sequence"/>
</dbReference>
<proteinExistence type="predicted"/>
<accession>B4LDL7</accession>
<keyword evidence="3" id="KW-1185">Reference proteome</keyword>
<evidence type="ECO:0000256" key="1">
    <source>
        <dbReference type="SAM" id="MobiDB-lite"/>
    </source>
</evidence>
<feature type="region of interest" description="Disordered" evidence="1">
    <location>
        <begin position="17"/>
        <end position="70"/>
    </location>
</feature>
<dbReference type="EMBL" id="CH940647">
    <property type="protein sequence ID" value="EDW69978.1"/>
    <property type="molecule type" value="Genomic_DNA"/>
</dbReference>
<dbReference type="PhylomeDB" id="B4LDL7"/>
<gene>
    <name evidence="2" type="primary">Dvir\GJ13549</name>
    <name evidence="2" type="ORF">Dvir_GJ13549</name>
</gene>
<organism evidence="2 3">
    <name type="scientific">Drosophila virilis</name>
    <name type="common">Fruit fly</name>
    <dbReference type="NCBI Taxonomy" id="7244"/>
    <lineage>
        <taxon>Eukaryota</taxon>
        <taxon>Metazoa</taxon>
        <taxon>Ecdysozoa</taxon>
        <taxon>Arthropoda</taxon>
        <taxon>Hexapoda</taxon>
        <taxon>Insecta</taxon>
        <taxon>Pterygota</taxon>
        <taxon>Neoptera</taxon>
        <taxon>Endopterygota</taxon>
        <taxon>Diptera</taxon>
        <taxon>Brachycera</taxon>
        <taxon>Muscomorpha</taxon>
        <taxon>Ephydroidea</taxon>
        <taxon>Drosophilidae</taxon>
        <taxon>Drosophila</taxon>
    </lineage>
</organism>
<name>B4LDL7_DROVI</name>
<dbReference type="InParanoid" id="B4LDL7"/>
<dbReference type="AlphaFoldDB" id="B4LDL7"/>
<dbReference type="OMA" id="HQRPWRH"/>
<evidence type="ECO:0000313" key="3">
    <source>
        <dbReference type="Proteomes" id="UP000008792"/>
    </source>
</evidence>
<protein>
    <submittedName>
        <fullName evidence="2">Uncharacterized protein</fullName>
    </submittedName>
</protein>
<reference evidence="2 3" key="1">
    <citation type="journal article" date="2007" name="Nature">
        <title>Evolution of genes and genomes on the Drosophila phylogeny.</title>
        <authorList>
            <consortium name="Drosophila 12 Genomes Consortium"/>
            <person name="Clark A.G."/>
            <person name="Eisen M.B."/>
            <person name="Smith D.R."/>
            <person name="Bergman C.M."/>
            <person name="Oliver B."/>
            <person name="Markow T.A."/>
            <person name="Kaufman T.C."/>
            <person name="Kellis M."/>
            <person name="Gelbart W."/>
            <person name="Iyer V.N."/>
            <person name="Pollard D.A."/>
            <person name="Sackton T.B."/>
            <person name="Larracuente A.M."/>
            <person name="Singh N.D."/>
            <person name="Abad J.P."/>
            <person name="Abt D.N."/>
            <person name="Adryan B."/>
            <person name="Aguade M."/>
            <person name="Akashi H."/>
            <person name="Anderson W.W."/>
            <person name="Aquadro C.F."/>
            <person name="Ardell D.H."/>
            <person name="Arguello R."/>
            <person name="Artieri C.G."/>
            <person name="Barbash D.A."/>
            <person name="Barker D."/>
            <person name="Barsanti P."/>
            <person name="Batterham P."/>
            <person name="Batzoglou S."/>
            <person name="Begun D."/>
            <person name="Bhutkar A."/>
            <person name="Blanco E."/>
            <person name="Bosak S.A."/>
            <person name="Bradley R.K."/>
            <person name="Brand A.D."/>
            <person name="Brent M.R."/>
            <person name="Brooks A.N."/>
            <person name="Brown R.H."/>
            <person name="Butlin R.K."/>
            <person name="Caggese C."/>
            <person name="Calvi B.R."/>
            <person name="Bernardo de Carvalho A."/>
            <person name="Caspi A."/>
            <person name="Castrezana S."/>
            <person name="Celniker S.E."/>
            <person name="Chang J.L."/>
            <person name="Chapple C."/>
            <person name="Chatterji S."/>
            <person name="Chinwalla A."/>
            <person name="Civetta A."/>
            <person name="Clifton S.W."/>
            <person name="Comeron J.M."/>
            <person name="Costello J.C."/>
            <person name="Coyne J.A."/>
            <person name="Daub J."/>
            <person name="David R.G."/>
            <person name="Delcher A.L."/>
            <person name="Delehaunty K."/>
            <person name="Do C.B."/>
            <person name="Ebling H."/>
            <person name="Edwards K."/>
            <person name="Eickbush T."/>
            <person name="Evans J.D."/>
            <person name="Filipski A."/>
            <person name="Findeiss S."/>
            <person name="Freyhult E."/>
            <person name="Fulton L."/>
            <person name="Fulton R."/>
            <person name="Garcia A.C."/>
            <person name="Gardiner A."/>
            <person name="Garfield D.A."/>
            <person name="Garvin B.E."/>
            <person name="Gibson G."/>
            <person name="Gilbert D."/>
            <person name="Gnerre S."/>
            <person name="Godfrey J."/>
            <person name="Good R."/>
            <person name="Gotea V."/>
            <person name="Gravely B."/>
            <person name="Greenberg A.J."/>
            <person name="Griffiths-Jones S."/>
            <person name="Gross S."/>
            <person name="Guigo R."/>
            <person name="Gustafson E.A."/>
            <person name="Haerty W."/>
            <person name="Hahn M.W."/>
            <person name="Halligan D.L."/>
            <person name="Halpern A.L."/>
            <person name="Halter G.M."/>
            <person name="Han M.V."/>
            <person name="Heger A."/>
            <person name="Hillier L."/>
            <person name="Hinrichs A.S."/>
            <person name="Holmes I."/>
            <person name="Hoskins R.A."/>
            <person name="Hubisz M.J."/>
            <person name="Hultmark D."/>
            <person name="Huntley M.A."/>
            <person name="Jaffe D.B."/>
            <person name="Jagadeeshan S."/>
            <person name="Jeck W.R."/>
            <person name="Johnson J."/>
            <person name="Jones C.D."/>
            <person name="Jordan W.C."/>
            <person name="Karpen G.H."/>
            <person name="Kataoka E."/>
            <person name="Keightley P.D."/>
            <person name="Kheradpour P."/>
            <person name="Kirkness E.F."/>
            <person name="Koerich L.B."/>
            <person name="Kristiansen K."/>
            <person name="Kudrna D."/>
            <person name="Kulathinal R.J."/>
            <person name="Kumar S."/>
            <person name="Kwok R."/>
            <person name="Lander E."/>
            <person name="Langley C.H."/>
            <person name="Lapoint R."/>
            <person name="Lazzaro B.P."/>
            <person name="Lee S.J."/>
            <person name="Levesque L."/>
            <person name="Li R."/>
            <person name="Lin C.F."/>
            <person name="Lin M.F."/>
            <person name="Lindblad-Toh K."/>
            <person name="Llopart A."/>
            <person name="Long M."/>
            <person name="Low L."/>
            <person name="Lozovsky E."/>
            <person name="Lu J."/>
            <person name="Luo M."/>
            <person name="Machado C.A."/>
            <person name="Makalowski W."/>
            <person name="Marzo M."/>
            <person name="Matsuda M."/>
            <person name="Matzkin L."/>
            <person name="McAllister B."/>
            <person name="McBride C.S."/>
            <person name="McKernan B."/>
            <person name="McKernan K."/>
            <person name="Mendez-Lago M."/>
            <person name="Minx P."/>
            <person name="Mollenhauer M.U."/>
            <person name="Montooth K."/>
            <person name="Mount S.M."/>
            <person name="Mu X."/>
            <person name="Myers E."/>
            <person name="Negre B."/>
            <person name="Newfeld S."/>
            <person name="Nielsen R."/>
            <person name="Noor M.A."/>
            <person name="O'Grady P."/>
            <person name="Pachter L."/>
            <person name="Papaceit M."/>
            <person name="Parisi M.J."/>
            <person name="Parisi M."/>
            <person name="Parts L."/>
            <person name="Pedersen J.S."/>
            <person name="Pesole G."/>
            <person name="Phillippy A.M."/>
            <person name="Ponting C.P."/>
            <person name="Pop M."/>
            <person name="Porcelli D."/>
            <person name="Powell J.R."/>
            <person name="Prohaska S."/>
            <person name="Pruitt K."/>
            <person name="Puig M."/>
            <person name="Quesneville H."/>
            <person name="Ram K.R."/>
            <person name="Rand D."/>
            <person name="Rasmussen M.D."/>
            <person name="Reed L.K."/>
            <person name="Reenan R."/>
            <person name="Reily A."/>
            <person name="Remington K.A."/>
            <person name="Rieger T.T."/>
            <person name="Ritchie M.G."/>
            <person name="Robin C."/>
            <person name="Rogers Y.H."/>
            <person name="Rohde C."/>
            <person name="Rozas J."/>
            <person name="Rubenfield M.J."/>
            <person name="Ruiz A."/>
            <person name="Russo S."/>
            <person name="Salzberg S.L."/>
            <person name="Sanchez-Gracia A."/>
            <person name="Saranga D.J."/>
            <person name="Sato H."/>
            <person name="Schaeffer S.W."/>
            <person name="Schatz M.C."/>
            <person name="Schlenke T."/>
            <person name="Schwartz R."/>
            <person name="Segarra C."/>
            <person name="Singh R.S."/>
            <person name="Sirot L."/>
            <person name="Sirota M."/>
            <person name="Sisneros N.B."/>
            <person name="Smith C.D."/>
            <person name="Smith T.F."/>
            <person name="Spieth J."/>
            <person name="Stage D.E."/>
            <person name="Stark A."/>
            <person name="Stephan W."/>
            <person name="Strausberg R.L."/>
            <person name="Strempel S."/>
            <person name="Sturgill D."/>
            <person name="Sutton G."/>
            <person name="Sutton G.G."/>
            <person name="Tao W."/>
            <person name="Teichmann S."/>
            <person name="Tobari Y.N."/>
            <person name="Tomimura Y."/>
            <person name="Tsolas J.M."/>
            <person name="Valente V.L."/>
            <person name="Venter E."/>
            <person name="Venter J.C."/>
            <person name="Vicario S."/>
            <person name="Vieira F.G."/>
            <person name="Vilella A.J."/>
            <person name="Villasante A."/>
            <person name="Walenz B."/>
            <person name="Wang J."/>
            <person name="Wasserman M."/>
            <person name="Watts T."/>
            <person name="Wilson D."/>
            <person name="Wilson R.K."/>
            <person name="Wing R.A."/>
            <person name="Wolfner M.F."/>
            <person name="Wong A."/>
            <person name="Wong G.K."/>
            <person name="Wu C.I."/>
            <person name="Wu G."/>
            <person name="Yamamoto D."/>
            <person name="Yang H.P."/>
            <person name="Yang S.P."/>
            <person name="Yorke J.A."/>
            <person name="Yoshida K."/>
            <person name="Zdobnov E."/>
            <person name="Zhang P."/>
            <person name="Zhang Y."/>
            <person name="Zimin A.V."/>
            <person name="Baldwin J."/>
            <person name="Abdouelleil A."/>
            <person name="Abdulkadir J."/>
            <person name="Abebe A."/>
            <person name="Abera B."/>
            <person name="Abreu J."/>
            <person name="Acer S.C."/>
            <person name="Aftuck L."/>
            <person name="Alexander A."/>
            <person name="An P."/>
            <person name="Anderson E."/>
            <person name="Anderson S."/>
            <person name="Arachi H."/>
            <person name="Azer M."/>
            <person name="Bachantsang P."/>
            <person name="Barry A."/>
            <person name="Bayul T."/>
            <person name="Berlin A."/>
            <person name="Bessette D."/>
            <person name="Bloom T."/>
            <person name="Blye J."/>
            <person name="Boguslavskiy L."/>
            <person name="Bonnet C."/>
            <person name="Boukhgalter B."/>
            <person name="Bourzgui I."/>
            <person name="Brown A."/>
            <person name="Cahill P."/>
            <person name="Channer S."/>
            <person name="Cheshatsang Y."/>
            <person name="Chuda L."/>
            <person name="Citroen M."/>
            <person name="Collymore A."/>
            <person name="Cooke P."/>
            <person name="Costello M."/>
            <person name="D'Aco K."/>
            <person name="Daza R."/>
            <person name="De Haan G."/>
            <person name="DeGray S."/>
            <person name="DeMaso C."/>
            <person name="Dhargay N."/>
            <person name="Dooley K."/>
            <person name="Dooley E."/>
            <person name="Doricent M."/>
            <person name="Dorje P."/>
            <person name="Dorjee K."/>
            <person name="Dupes A."/>
            <person name="Elong R."/>
            <person name="Falk J."/>
            <person name="Farina A."/>
            <person name="Faro S."/>
            <person name="Ferguson D."/>
            <person name="Fisher S."/>
            <person name="Foley C.D."/>
            <person name="Franke A."/>
            <person name="Friedrich D."/>
            <person name="Gadbois L."/>
            <person name="Gearin G."/>
            <person name="Gearin C.R."/>
            <person name="Giannoukos G."/>
            <person name="Goode T."/>
            <person name="Graham J."/>
            <person name="Grandbois E."/>
            <person name="Grewal S."/>
            <person name="Gyaltsen K."/>
            <person name="Hafez N."/>
            <person name="Hagos B."/>
            <person name="Hall J."/>
            <person name="Henson C."/>
            <person name="Hollinger A."/>
            <person name="Honan T."/>
            <person name="Huard M.D."/>
            <person name="Hughes L."/>
            <person name="Hurhula B."/>
            <person name="Husby M.E."/>
            <person name="Kamat A."/>
            <person name="Kanga B."/>
            <person name="Kashin S."/>
            <person name="Khazanovich D."/>
            <person name="Kisner P."/>
            <person name="Lance K."/>
            <person name="Lara M."/>
            <person name="Lee W."/>
            <person name="Lennon N."/>
            <person name="Letendre F."/>
            <person name="LeVine R."/>
            <person name="Lipovsky A."/>
            <person name="Liu X."/>
            <person name="Liu J."/>
            <person name="Liu S."/>
            <person name="Lokyitsang T."/>
            <person name="Lokyitsang Y."/>
            <person name="Lubonja R."/>
            <person name="Lui A."/>
            <person name="MacDonald P."/>
            <person name="Magnisalis V."/>
            <person name="Maru K."/>
            <person name="Matthews C."/>
            <person name="McCusker W."/>
            <person name="McDonough S."/>
            <person name="Mehta T."/>
            <person name="Meldrim J."/>
            <person name="Meneus L."/>
            <person name="Mihai O."/>
            <person name="Mihalev A."/>
            <person name="Mihova T."/>
            <person name="Mittelman R."/>
            <person name="Mlenga V."/>
            <person name="Montmayeur A."/>
            <person name="Mulrain L."/>
            <person name="Navidi A."/>
            <person name="Naylor J."/>
            <person name="Negash T."/>
            <person name="Nguyen T."/>
            <person name="Nguyen N."/>
            <person name="Nicol R."/>
            <person name="Norbu C."/>
            <person name="Norbu N."/>
            <person name="Novod N."/>
            <person name="O'Neill B."/>
            <person name="Osman S."/>
            <person name="Markiewicz E."/>
            <person name="Oyono O.L."/>
            <person name="Patti C."/>
            <person name="Phunkhang P."/>
            <person name="Pierre F."/>
            <person name="Priest M."/>
            <person name="Raghuraman S."/>
            <person name="Rege F."/>
            <person name="Reyes R."/>
            <person name="Rise C."/>
            <person name="Rogov P."/>
            <person name="Ross K."/>
            <person name="Ryan E."/>
            <person name="Settipalli S."/>
            <person name="Shea T."/>
            <person name="Sherpa N."/>
            <person name="Shi L."/>
            <person name="Shih D."/>
            <person name="Sparrow T."/>
            <person name="Spaulding J."/>
            <person name="Stalker J."/>
            <person name="Stange-Thomann N."/>
            <person name="Stavropoulos S."/>
            <person name="Stone C."/>
            <person name="Strader C."/>
            <person name="Tesfaye S."/>
            <person name="Thomson T."/>
            <person name="Thoulutsang Y."/>
            <person name="Thoulutsang D."/>
            <person name="Topham K."/>
            <person name="Topping I."/>
            <person name="Tsamla T."/>
            <person name="Vassiliev H."/>
            <person name="Vo A."/>
            <person name="Wangchuk T."/>
            <person name="Wangdi T."/>
            <person name="Weiand M."/>
            <person name="Wilkinson J."/>
            <person name="Wilson A."/>
            <person name="Yadav S."/>
            <person name="Young G."/>
            <person name="Yu Q."/>
            <person name="Zembek L."/>
            <person name="Zhong D."/>
            <person name="Zimmer A."/>
            <person name="Zwirko Z."/>
            <person name="Jaffe D.B."/>
            <person name="Alvarez P."/>
            <person name="Brockman W."/>
            <person name="Butler J."/>
            <person name="Chin C."/>
            <person name="Gnerre S."/>
            <person name="Grabherr M."/>
            <person name="Kleber M."/>
            <person name="Mauceli E."/>
            <person name="MacCallum I."/>
        </authorList>
    </citation>
    <scope>NUCLEOTIDE SEQUENCE [LARGE SCALE GENOMIC DNA]</scope>
    <source>
        <strain evidence="3">Tucson 15010-1051.87</strain>
    </source>
</reference>
<feature type="compositionally biased region" description="Low complexity" evidence="1">
    <location>
        <begin position="30"/>
        <end position="47"/>
    </location>
</feature>
<sequence>METYLTEIKQLRIPRPKFEPNSCHQQHQHATATGATVAAGTGTATVTSTPPHHHQLQLQHHHHHAHHQWRHFVRPFTPPRDYHLPVVGGAVVWSAAEDSATHDKM</sequence>
<evidence type="ECO:0000313" key="2">
    <source>
        <dbReference type="EMBL" id="EDW69978.1"/>
    </source>
</evidence>
<dbReference type="FunCoup" id="B4LDL7">
    <property type="interactions" value="1"/>
</dbReference>
<dbReference type="OrthoDB" id="6650195at2759"/>
<dbReference type="KEGG" id="dvi:6623105"/>
<dbReference type="eggNOG" id="ENOG502TDAK">
    <property type="taxonomic scope" value="Eukaryota"/>
</dbReference>
<dbReference type="HOGENOM" id="CLU_2457110_0_0_1"/>